<feature type="domain" description="Pre-C2HC" evidence="3">
    <location>
        <begin position="500"/>
        <end position="558"/>
    </location>
</feature>
<feature type="domain" description="Double jelly roll-like" evidence="4">
    <location>
        <begin position="201"/>
        <end position="345"/>
    </location>
</feature>
<feature type="compositionally biased region" description="Polar residues" evidence="2">
    <location>
        <begin position="600"/>
        <end position="609"/>
    </location>
</feature>
<dbReference type="PANTHER" id="PTHR36159:SF1">
    <property type="entry name" value="RETROVIRUS-RELATED POL POLYPROTEIN FROM TRANSPOSON 412-LIKE PROTEIN"/>
    <property type="match status" value="1"/>
</dbReference>
<evidence type="ECO:0000259" key="3">
    <source>
        <dbReference type="Pfam" id="PF07530"/>
    </source>
</evidence>
<dbReference type="InterPro" id="IPR049512">
    <property type="entry name" value="DJR-like_dom"/>
</dbReference>
<reference evidence="5" key="2">
    <citation type="submission" date="2022-10" db="EMBL/GenBank/DDBJ databases">
        <authorList>
            <consortium name="ENA_rothamsted_submissions"/>
            <consortium name="culmorum"/>
            <person name="King R."/>
        </authorList>
    </citation>
    <scope>NUCLEOTIDE SEQUENCE</scope>
</reference>
<dbReference type="EMBL" id="OU896710">
    <property type="protein sequence ID" value="CAG9820738.1"/>
    <property type="molecule type" value="Genomic_DNA"/>
</dbReference>
<evidence type="ECO:0000256" key="2">
    <source>
        <dbReference type="SAM" id="MobiDB-lite"/>
    </source>
</evidence>
<accession>A0A9N9SJR5</accession>
<protein>
    <submittedName>
        <fullName evidence="5">Uncharacterized protein</fullName>
    </submittedName>
</protein>
<feature type="region of interest" description="Disordered" evidence="2">
    <location>
        <begin position="586"/>
        <end position="609"/>
    </location>
</feature>
<dbReference type="OrthoDB" id="8123891at2759"/>
<name>A0A9N9SJR5_PHACE</name>
<evidence type="ECO:0000259" key="4">
    <source>
        <dbReference type="Pfam" id="PF21738"/>
    </source>
</evidence>
<evidence type="ECO:0000256" key="1">
    <source>
        <dbReference type="SAM" id="Coils"/>
    </source>
</evidence>
<dbReference type="Pfam" id="PF21738">
    <property type="entry name" value="DJR-like_dom"/>
    <property type="match status" value="1"/>
</dbReference>
<keyword evidence="6" id="KW-1185">Reference proteome</keyword>
<feature type="compositionally biased region" description="Polar residues" evidence="2">
    <location>
        <begin position="652"/>
        <end position="661"/>
    </location>
</feature>
<feature type="region of interest" description="Disordered" evidence="2">
    <location>
        <begin position="337"/>
        <end position="418"/>
    </location>
</feature>
<dbReference type="PANTHER" id="PTHR36159">
    <property type="entry name" value="PROTEIN CBG23766"/>
    <property type="match status" value="1"/>
</dbReference>
<gene>
    <name evidence="5" type="ORF">PHAECO_LOCUS8174</name>
</gene>
<sequence>MSGSEITNKEILEEMFRCNKELEATIEAVEVRISLKVKEMKHKVEEVERENQELKNNIEYLENAENENNIVVFGLERNENDLISAVETIDNFKNLLDINLEESDLNNVYSLEKTANDLTPKQREEANILRKHLYLARQNEENCYIKNNKLIVRNRIYTAAELKATEDIFEVAEAESDPGTPVFIRKQTQKEESAIKADTPILIPFRKWELHMLPSLKTGATNEIWAVKTSSFLESPRYCIVCFQTDHDLTKVNTDPTIFNHANITNITLTLNGESYPKEKMQLAFDKGAFPQAYFNYTQFGYSYKNTSQHTPLLGYPEFANKQPLFVIDCSRRDESVKSSTVDEQEKSANTDLVNKETTPPLPEPPRKPYFPYRKIWKSRNNRKELKVKPHQALLQKPQPQPPPQKGNDGPVKKNNISPIVLKTPGEWTTVERKLESNGIKIKQMRGGLRIQTKDATEYRTATRILETDNHEYHTYSLPEDKLLSVVMRGIDMNVEIPDIENDLKSKGLEVKTVHRMKFYKTKLDLPLVIIQVPKSEARIWDVKDCCSYVVRIEAQRQAKIKFPSVTDARNSGTVNATADVYTDASSAETSIPHPPVRSPAQQTLSAPTATANTLPITEDARSVPSQQQEQPPQNPTKNLPQKPSLEVEIPNQGNPTQQRLPPNPKRSTEPLNKPQPQPYPRTSWISSRRP</sequence>
<dbReference type="Pfam" id="PF07530">
    <property type="entry name" value="PRE_C2HC"/>
    <property type="match status" value="1"/>
</dbReference>
<dbReference type="InterPro" id="IPR006579">
    <property type="entry name" value="Pre_C2HC_dom"/>
</dbReference>
<dbReference type="AlphaFoldDB" id="A0A9N9SJR5"/>
<feature type="region of interest" description="Disordered" evidence="2">
    <location>
        <begin position="621"/>
        <end position="691"/>
    </location>
</feature>
<evidence type="ECO:0000313" key="6">
    <source>
        <dbReference type="Proteomes" id="UP001153737"/>
    </source>
</evidence>
<organism evidence="5 6">
    <name type="scientific">Phaedon cochleariae</name>
    <name type="common">Mustard beetle</name>
    <dbReference type="NCBI Taxonomy" id="80249"/>
    <lineage>
        <taxon>Eukaryota</taxon>
        <taxon>Metazoa</taxon>
        <taxon>Ecdysozoa</taxon>
        <taxon>Arthropoda</taxon>
        <taxon>Hexapoda</taxon>
        <taxon>Insecta</taxon>
        <taxon>Pterygota</taxon>
        <taxon>Neoptera</taxon>
        <taxon>Endopterygota</taxon>
        <taxon>Coleoptera</taxon>
        <taxon>Polyphaga</taxon>
        <taxon>Cucujiformia</taxon>
        <taxon>Chrysomeloidea</taxon>
        <taxon>Chrysomelidae</taxon>
        <taxon>Chrysomelinae</taxon>
        <taxon>Chrysomelini</taxon>
        <taxon>Phaedon</taxon>
    </lineage>
</organism>
<dbReference type="Proteomes" id="UP001153737">
    <property type="component" value="Chromosome 4"/>
</dbReference>
<reference evidence="5" key="1">
    <citation type="submission" date="2022-01" db="EMBL/GenBank/DDBJ databases">
        <authorList>
            <person name="King R."/>
        </authorList>
    </citation>
    <scope>NUCLEOTIDE SEQUENCE</scope>
</reference>
<feature type="coiled-coil region" evidence="1">
    <location>
        <begin position="12"/>
        <end position="67"/>
    </location>
</feature>
<proteinExistence type="predicted"/>
<evidence type="ECO:0000313" key="5">
    <source>
        <dbReference type="EMBL" id="CAG9820738.1"/>
    </source>
</evidence>
<keyword evidence="1" id="KW-0175">Coiled coil</keyword>